<evidence type="ECO:0000313" key="8">
    <source>
        <dbReference type="EMBL" id="KUG20805.1"/>
    </source>
</evidence>
<dbReference type="GO" id="GO:0044038">
    <property type="term" value="P:cell wall macromolecule biosynthetic process"/>
    <property type="evidence" value="ECO:0007669"/>
    <property type="project" value="TreeGrafter"/>
</dbReference>
<keyword evidence="2" id="KW-1003">Cell membrane</keyword>
<keyword evidence="3" id="KW-0808">Transferase</keyword>
<comment type="subcellular location">
    <subcellularLocation>
        <location evidence="1">Cell membrane</location>
        <topology evidence="1">Multi-pass membrane protein</topology>
    </subcellularLocation>
</comment>
<evidence type="ECO:0000256" key="7">
    <source>
        <dbReference type="SAM" id="Phobius"/>
    </source>
</evidence>
<dbReference type="PANTHER" id="PTHR22926:SF3">
    <property type="entry name" value="UNDECAPRENYL-PHOSPHATE ALPHA-N-ACETYLGLUCOSAMINYL 1-PHOSPHATE TRANSFERASE"/>
    <property type="match status" value="1"/>
</dbReference>
<evidence type="ECO:0000256" key="3">
    <source>
        <dbReference type="ARBA" id="ARBA00022679"/>
    </source>
</evidence>
<dbReference type="GO" id="GO:0016780">
    <property type="term" value="F:phosphotransferase activity, for other substituted phosphate groups"/>
    <property type="evidence" value="ECO:0007669"/>
    <property type="project" value="InterPro"/>
</dbReference>
<feature type="transmembrane region" description="Helical" evidence="7">
    <location>
        <begin position="114"/>
        <end position="138"/>
    </location>
</feature>
<evidence type="ECO:0000256" key="2">
    <source>
        <dbReference type="ARBA" id="ARBA00022475"/>
    </source>
</evidence>
<feature type="transmembrane region" description="Helical" evidence="7">
    <location>
        <begin position="220"/>
        <end position="238"/>
    </location>
</feature>
<reference evidence="8" key="1">
    <citation type="journal article" date="2015" name="Proc. Natl. Acad. Sci. U.S.A.">
        <title>Networks of energetic and metabolic interactions define dynamics in microbial communities.</title>
        <authorList>
            <person name="Embree M."/>
            <person name="Liu J.K."/>
            <person name="Al-Bassam M.M."/>
            <person name="Zengler K."/>
        </authorList>
    </citation>
    <scope>NUCLEOTIDE SEQUENCE</scope>
</reference>
<feature type="transmembrane region" description="Helical" evidence="7">
    <location>
        <begin position="12"/>
        <end position="34"/>
    </location>
</feature>
<dbReference type="CDD" id="cd06856">
    <property type="entry name" value="GT_GPT_archaea"/>
    <property type="match status" value="1"/>
</dbReference>
<feature type="transmembrane region" description="Helical" evidence="7">
    <location>
        <begin position="244"/>
        <end position="264"/>
    </location>
</feature>
<evidence type="ECO:0000256" key="1">
    <source>
        <dbReference type="ARBA" id="ARBA00004651"/>
    </source>
</evidence>
<keyword evidence="4 7" id="KW-0812">Transmembrane</keyword>
<dbReference type="InterPro" id="IPR000715">
    <property type="entry name" value="Glycosyl_transferase_4"/>
</dbReference>
<feature type="transmembrane region" description="Helical" evidence="7">
    <location>
        <begin position="171"/>
        <end position="189"/>
    </location>
</feature>
<dbReference type="GO" id="GO:0005886">
    <property type="term" value="C:plasma membrane"/>
    <property type="evidence" value="ECO:0007669"/>
    <property type="project" value="UniProtKB-SubCell"/>
</dbReference>
<feature type="transmembrane region" description="Helical" evidence="7">
    <location>
        <begin position="55"/>
        <end position="79"/>
    </location>
</feature>
<name>A0A0W8FIR0_9ZZZZ</name>
<dbReference type="AlphaFoldDB" id="A0A0W8FIR0"/>
<feature type="transmembrane region" description="Helical" evidence="7">
    <location>
        <begin position="144"/>
        <end position="164"/>
    </location>
</feature>
<feature type="transmembrane region" description="Helical" evidence="7">
    <location>
        <begin position="85"/>
        <end position="102"/>
    </location>
</feature>
<dbReference type="PANTHER" id="PTHR22926">
    <property type="entry name" value="PHOSPHO-N-ACETYLMURAMOYL-PENTAPEPTIDE-TRANSFERASE"/>
    <property type="match status" value="1"/>
</dbReference>
<evidence type="ECO:0000256" key="4">
    <source>
        <dbReference type="ARBA" id="ARBA00022692"/>
    </source>
</evidence>
<gene>
    <name evidence="8" type="ORF">ASZ90_009445</name>
</gene>
<comment type="caution">
    <text evidence="8">The sequence shown here is derived from an EMBL/GenBank/DDBJ whole genome shotgun (WGS) entry which is preliminary data.</text>
</comment>
<dbReference type="GO" id="GO:0071555">
    <property type="term" value="P:cell wall organization"/>
    <property type="evidence" value="ECO:0007669"/>
    <property type="project" value="TreeGrafter"/>
</dbReference>
<proteinExistence type="predicted"/>
<protein>
    <recommendedName>
        <fullName evidence="9">Phospho-N-acetylmuramoyl-pentapeptide-transferase</fullName>
    </recommendedName>
</protein>
<evidence type="ECO:0000256" key="6">
    <source>
        <dbReference type="ARBA" id="ARBA00023136"/>
    </source>
</evidence>
<dbReference type="Pfam" id="PF00953">
    <property type="entry name" value="Glycos_transf_4"/>
    <property type="match status" value="1"/>
</dbReference>
<organism evidence="8">
    <name type="scientific">hydrocarbon metagenome</name>
    <dbReference type="NCBI Taxonomy" id="938273"/>
    <lineage>
        <taxon>unclassified sequences</taxon>
        <taxon>metagenomes</taxon>
        <taxon>ecological metagenomes</taxon>
    </lineage>
</organism>
<accession>A0A0W8FIR0</accession>
<keyword evidence="5 7" id="KW-1133">Transmembrane helix</keyword>
<keyword evidence="6 7" id="KW-0472">Membrane</keyword>
<dbReference type="EMBL" id="LNQE01001140">
    <property type="protein sequence ID" value="KUG20805.1"/>
    <property type="molecule type" value="Genomic_DNA"/>
</dbReference>
<evidence type="ECO:0008006" key="9">
    <source>
        <dbReference type="Google" id="ProtNLM"/>
    </source>
</evidence>
<feature type="transmembrane region" description="Helical" evidence="7">
    <location>
        <begin position="307"/>
        <end position="325"/>
    </location>
</feature>
<evidence type="ECO:0000256" key="5">
    <source>
        <dbReference type="ARBA" id="ARBA00022989"/>
    </source>
</evidence>
<feature type="transmembrane region" description="Helical" evidence="7">
    <location>
        <begin position="195"/>
        <end position="213"/>
    </location>
</feature>
<sequence length="327" mass="36576">MFRLEPFVSSLNFMLLVYFAIPFALILFTLPAVIKKIRDRRFIVKDMYKHGFPEVPSNGGLVIVLIAFFSISLTSLFYAKYIEPVNYTIMIVVALFAFFGLLDDIVNIGRPAKLVMLYYCSYALIPYAMTTLLYLPFIGPVDLGIVYLQLIIPTYVPVVANLVNMHSGFNGLAPGLSLIVLATLILKTIAYGDVFTILFTVSLTGALAAYFFFENYPARIFWGNIGALAVGAAIGATIVVQGFIVSGFIMLIPHTANFLLYVYWRATKKYPEAKFGRIRDDGTVEVPNPLTLKWVLPYYFRMTERQATHAMFALTAIFCAIGFFVPG</sequence>